<dbReference type="NCBIfam" id="NF002344">
    <property type="entry name" value="PRK01305.2-1"/>
    <property type="match status" value="1"/>
</dbReference>
<comment type="similarity">
    <text evidence="4">Belongs to the R-transferase family. Bpt subfamily.</text>
</comment>
<gene>
    <name evidence="7" type="primary">ate</name>
    <name evidence="4" type="synonym">bpt</name>
    <name evidence="7" type="ORF">CAV_1012</name>
</gene>
<evidence type="ECO:0000256" key="4">
    <source>
        <dbReference type="HAMAP-Rule" id="MF_00689"/>
    </source>
</evidence>
<comment type="catalytic activity">
    <reaction evidence="4">
        <text>N-terminal L-glutamyl-[protein] + L-leucyl-tRNA(Leu) = N-terminal L-leucyl-L-glutamyl-[protein] + tRNA(Leu) + H(+)</text>
        <dbReference type="Rhea" id="RHEA:50412"/>
        <dbReference type="Rhea" id="RHEA-COMP:9613"/>
        <dbReference type="Rhea" id="RHEA-COMP:9622"/>
        <dbReference type="Rhea" id="RHEA-COMP:12664"/>
        <dbReference type="Rhea" id="RHEA-COMP:12668"/>
        <dbReference type="ChEBI" id="CHEBI:15378"/>
        <dbReference type="ChEBI" id="CHEBI:64721"/>
        <dbReference type="ChEBI" id="CHEBI:78442"/>
        <dbReference type="ChEBI" id="CHEBI:78494"/>
        <dbReference type="ChEBI" id="CHEBI:133041"/>
        <dbReference type="EC" id="2.3.2.29"/>
    </reaction>
</comment>
<reference evidence="7 8" key="1">
    <citation type="submission" date="2017-07" db="EMBL/GenBank/DDBJ databases">
        <title>Analysis of two Campylobacter avium genomes and identification of a novel hippuricase gene.</title>
        <authorList>
            <person name="Miller W.G."/>
            <person name="Chapman M.H."/>
            <person name="Yee E."/>
            <person name="Revez J."/>
            <person name="Bono J.L."/>
            <person name="Rossi M."/>
        </authorList>
    </citation>
    <scope>NUCLEOTIDE SEQUENCE [LARGE SCALE GENOMIC DNA]</scope>
    <source>
        <strain evidence="7 8">LMG 24591</strain>
    </source>
</reference>
<dbReference type="RefSeq" id="WP_094325419.1">
    <property type="nucleotide sequence ID" value="NZ_CP022347.1"/>
</dbReference>
<dbReference type="GO" id="GO:0004057">
    <property type="term" value="F:arginyl-tRNA--protein transferase activity"/>
    <property type="evidence" value="ECO:0007669"/>
    <property type="project" value="InterPro"/>
</dbReference>
<comment type="function">
    <text evidence="4">Functions in the N-end rule pathway of protein degradation where it conjugates Leu from its aminoacyl-tRNA to the N-termini of proteins containing an N-terminal aspartate or glutamate.</text>
</comment>
<evidence type="ECO:0000313" key="7">
    <source>
        <dbReference type="EMBL" id="ASQ30669.1"/>
    </source>
</evidence>
<dbReference type="SUPFAM" id="SSF55729">
    <property type="entry name" value="Acyl-CoA N-acyltransferases (Nat)"/>
    <property type="match status" value="1"/>
</dbReference>
<evidence type="ECO:0000256" key="1">
    <source>
        <dbReference type="ARBA" id="ARBA00022490"/>
    </source>
</evidence>
<dbReference type="InterPro" id="IPR007471">
    <property type="entry name" value="N-end_Aminoacyl_Trfase_N"/>
</dbReference>
<comment type="subcellular location">
    <subcellularLocation>
        <location evidence="4">Cytoplasm</location>
    </subcellularLocation>
</comment>
<dbReference type="Pfam" id="PF04376">
    <property type="entry name" value="ATE_N"/>
    <property type="match status" value="1"/>
</dbReference>
<dbReference type="GO" id="GO:0008914">
    <property type="term" value="F:leucyl-tRNA--protein transferase activity"/>
    <property type="evidence" value="ECO:0007669"/>
    <property type="project" value="UniProtKB-UniRule"/>
</dbReference>
<dbReference type="NCBIfam" id="NF002346">
    <property type="entry name" value="PRK01305.2-3"/>
    <property type="match status" value="1"/>
</dbReference>
<dbReference type="HAMAP" id="MF_00689">
    <property type="entry name" value="Bpt"/>
    <property type="match status" value="1"/>
</dbReference>
<organism evidence="7 8">
    <name type="scientific">Campylobacter avium LMG 24591</name>
    <dbReference type="NCBI Taxonomy" id="522484"/>
    <lineage>
        <taxon>Bacteria</taxon>
        <taxon>Pseudomonadati</taxon>
        <taxon>Campylobacterota</taxon>
        <taxon>Epsilonproteobacteria</taxon>
        <taxon>Campylobacterales</taxon>
        <taxon>Campylobacteraceae</taxon>
        <taxon>Campylobacter</taxon>
    </lineage>
</organism>
<keyword evidence="1 4" id="KW-0963">Cytoplasm</keyword>
<dbReference type="AlphaFoldDB" id="A0A222MXS5"/>
<feature type="domain" description="N-end aminoacyl transferase N-terminal" evidence="5">
    <location>
        <begin position="11"/>
        <end position="80"/>
    </location>
</feature>
<dbReference type="PIRSF" id="PIRSF037208">
    <property type="entry name" value="ATE_pro_prd"/>
    <property type="match status" value="1"/>
</dbReference>
<dbReference type="InterPro" id="IPR007472">
    <property type="entry name" value="N-end_Aminoacyl_Trfase_C"/>
</dbReference>
<evidence type="ECO:0000256" key="2">
    <source>
        <dbReference type="ARBA" id="ARBA00022679"/>
    </source>
</evidence>
<dbReference type="InterPro" id="IPR030700">
    <property type="entry name" value="N-end_Aminoacyl_Trfase"/>
</dbReference>
<dbReference type="KEGG" id="cavi:CAV_1012"/>
<keyword evidence="2 4" id="KW-0808">Transferase</keyword>
<dbReference type="InterPro" id="IPR017138">
    <property type="entry name" value="Asp_Glu_LeuTrfase"/>
</dbReference>
<dbReference type="GO" id="GO:0071596">
    <property type="term" value="P:ubiquitin-dependent protein catabolic process via the N-end rule pathway"/>
    <property type="evidence" value="ECO:0007669"/>
    <property type="project" value="InterPro"/>
</dbReference>
<dbReference type="GO" id="GO:0005737">
    <property type="term" value="C:cytoplasm"/>
    <property type="evidence" value="ECO:0007669"/>
    <property type="project" value="UniProtKB-SubCell"/>
</dbReference>
<accession>A0A222MXS5</accession>
<dbReference type="Proteomes" id="UP000201169">
    <property type="component" value="Chromosome"/>
</dbReference>
<feature type="domain" description="N-end rule aminoacyl transferase C-terminal" evidence="6">
    <location>
        <begin position="102"/>
        <end position="224"/>
    </location>
</feature>
<proteinExistence type="inferred from homology"/>
<evidence type="ECO:0000256" key="3">
    <source>
        <dbReference type="ARBA" id="ARBA00023315"/>
    </source>
</evidence>
<dbReference type="OrthoDB" id="9782022at2"/>
<dbReference type="Pfam" id="PF04377">
    <property type="entry name" value="ATE_C"/>
    <property type="match status" value="1"/>
</dbReference>
<evidence type="ECO:0000259" key="5">
    <source>
        <dbReference type="Pfam" id="PF04376"/>
    </source>
</evidence>
<dbReference type="PANTHER" id="PTHR21367:SF1">
    <property type="entry name" value="ARGINYL-TRNA--PROTEIN TRANSFERASE 1"/>
    <property type="match status" value="1"/>
</dbReference>
<dbReference type="InterPro" id="IPR016181">
    <property type="entry name" value="Acyl_CoA_acyltransferase"/>
</dbReference>
<keyword evidence="8" id="KW-1185">Reference proteome</keyword>
<dbReference type="EMBL" id="CP022347">
    <property type="protein sequence ID" value="ASQ30669.1"/>
    <property type="molecule type" value="Genomic_DNA"/>
</dbReference>
<keyword evidence="3 4" id="KW-0012">Acyltransferase</keyword>
<dbReference type="PANTHER" id="PTHR21367">
    <property type="entry name" value="ARGININE-TRNA-PROTEIN TRANSFERASE 1"/>
    <property type="match status" value="1"/>
</dbReference>
<evidence type="ECO:0000313" key="8">
    <source>
        <dbReference type="Proteomes" id="UP000201169"/>
    </source>
</evidence>
<evidence type="ECO:0000259" key="6">
    <source>
        <dbReference type="Pfam" id="PF04377"/>
    </source>
</evidence>
<comment type="catalytic activity">
    <reaction evidence="4">
        <text>N-terminal L-aspartyl-[protein] + L-leucyl-tRNA(Leu) = N-terminal L-leucyl-L-aspartyl-[protein] + tRNA(Leu) + H(+)</text>
        <dbReference type="Rhea" id="RHEA:50420"/>
        <dbReference type="Rhea" id="RHEA-COMP:9613"/>
        <dbReference type="Rhea" id="RHEA-COMP:9622"/>
        <dbReference type="Rhea" id="RHEA-COMP:12669"/>
        <dbReference type="Rhea" id="RHEA-COMP:12674"/>
        <dbReference type="ChEBI" id="CHEBI:15378"/>
        <dbReference type="ChEBI" id="CHEBI:64720"/>
        <dbReference type="ChEBI" id="CHEBI:78442"/>
        <dbReference type="ChEBI" id="CHEBI:78494"/>
        <dbReference type="ChEBI" id="CHEBI:133042"/>
        <dbReference type="EC" id="2.3.2.29"/>
    </reaction>
</comment>
<protein>
    <recommendedName>
        <fullName evidence="4">Aspartate/glutamate leucyltransferase</fullName>
        <ecNumber evidence="4">2.3.2.29</ecNumber>
    </recommendedName>
</protein>
<name>A0A222MXS5_9BACT</name>
<dbReference type="EC" id="2.3.2.29" evidence="4"/>
<sequence>MQILSLCSLEHDCPYLENKFLRNEYNIVFNCSKKLNQELISRGWRRFGKFFSRPICRDCNECVSYRIKVDDFKLSRQFKRVLKKNQNTKLLIDKPGVSNERLYIYNKYHKYMQEKRAWEENTMRFSQYYSLYVDGDENFGYELRFYVDNKLVCVDLIDILEDGISSIYCYYDPDFSYLNLGKFSLLKEIEIAKNRGLKYIYLGYFVKGCQSLSYKADYTPNEILKMTSSLYEVANLWESNDANSAKLRVYKC</sequence>